<dbReference type="AlphaFoldDB" id="A0A086CHC4"/>
<dbReference type="STRING" id="1527444.ucyna2_00460"/>
<reference evidence="1 2" key="1">
    <citation type="submission" date="2014-08" db="EMBL/GenBank/DDBJ databases">
        <title>Comparative genomics reveals surprising divergence of two closely related strains of uncultivated UCYN-A cyanobacteria.</title>
        <authorList>
            <person name="Bombar D."/>
            <person name="Heller P."/>
            <person name="Sanchez-Baracaldo P."/>
            <person name="Carter B.J."/>
            <person name="Zert J.P."/>
        </authorList>
    </citation>
    <scope>NUCLEOTIDE SEQUENCE [LARGE SCALE GENOMIC DNA]</scope>
</reference>
<name>A0A086CHC4_9CHRO</name>
<sequence length="169" mass="19671">MSILRSIVINQKEIHNTCELYIVKPTRFILYNYSKLLPSWNGSPHSLIIFLLYSTVPLDNNCVQVQKEKKRLRQKFLRLGNIIQPILQRKQYLTEIIDPRDGKLVSSISGYIFFDSVTIIHKSLKMNYVSANQCKLLYHPFQKTNIYPGLMISNARVNRVNNLIAANIF</sequence>
<gene>
    <name evidence="1" type="ORF">ucyna2_00460</name>
</gene>
<dbReference type="eggNOG" id="ENOG5031CWS">
    <property type="taxonomic scope" value="Bacteria"/>
</dbReference>
<evidence type="ECO:0000313" key="2">
    <source>
        <dbReference type="Proteomes" id="UP000028922"/>
    </source>
</evidence>
<evidence type="ECO:0000313" key="1">
    <source>
        <dbReference type="EMBL" id="KFF41588.1"/>
    </source>
</evidence>
<protein>
    <submittedName>
        <fullName evidence="1">Uncharacterized protein</fullName>
    </submittedName>
</protein>
<proteinExistence type="predicted"/>
<dbReference type="EMBL" id="JPSP01000004">
    <property type="protein sequence ID" value="KFF41588.1"/>
    <property type="molecule type" value="Genomic_DNA"/>
</dbReference>
<comment type="caution">
    <text evidence="1">The sequence shown here is derived from an EMBL/GenBank/DDBJ whole genome shotgun (WGS) entry which is preliminary data.</text>
</comment>
<organism evidence="1 2">
    <name type="scientific">Candidatus Atelocyanobacterium thalassa isolate SIO64986</name>
    <dbReference type="NCBI Taxonomy" id="1527444"/>
    <lineage>
        <taxon>Bacteria</taxon>
        <taxon>Bacillati</taxon>
        <taxon>Cyanobacteriota</taxon>
        <taxon>Cyanophyceae</taxon>
        <taxon>Oscillatoriophycideae</taxon>
        <taxon>Chroococcales</taxon>
        <taxon>Aphanothecaceae</taxon>
        <taxon>Candidatus Atelocyanobacterium</taxon>
        <taxon>Candidatus Atelocyanobacterium thalassae</taxon>
    </lineage>
</organism>
<dbReference type="Proteomes" id="UP000028922">
    <property type="component" value="Unassembled WGS sequence"/>
</dbReference>
<accession>A0A086CHC4</accession>